<feature type="transmembrane region" description="Helical" evidence="6">
    <location>
        <begin position="215"/>
        <end position="236"/>
    </location>
</feature>
<keyword evidence="5 6" id="KW-0472">Membrane</keyword>
<feature type="transmembrane region" description="Helical" evidence="6">
    <location>
        <begin position="157"/>
        <end position="181"/>
    </location>
</feature>
<dbReference type="GO" id="GO:0016020">
    <property type="term" value="C:membrane"/>
    <property type="evidence" value="ECO:0007669"/>
    <property type="project" value="UniProtKB-SubCell"/>
</dbReference>
<feature type="transmembrane region" description="Helical" evidence="6">
    <location>
        <begin position="115"/>
        <end position="136"/>
    </location>
</feature>
<keyword evidence="3 6" id="KW-0812">Transmembrane</keyword>
<dbReference type="PANTHER" id="PTHR22945:SF40">
    <property type="entry name" value="SERPENTINE RECEPTOR, CLASS D (DELTA)-RELATED"/>
    <property type="match status" value="1"/>
</dbReference>
<dbReference type="AlphaFoldDB" id="A0A2G9V1E4"/>
<comment type="subcellular location">
    <subcellularLocation>
        <location evidence="1">Membrane</location>
        <topology evidence="1">Multi-pass membrane protein</topology>
    </subcellularLocation>
</comment>
<keyword evidence="4 6" id="KW-1133">Transmembrane helix</keyword>
<protein>
    <recommendedName>
        <fullName evidence="9">G-protein coupled receptors family 1 profile domain-containing protein</fullName>
    </recommendedName>
</protein>
<comment type="similarity">
    <text evidence="2">Belongs to the nematode receptor-like protein srd family.</text>
</comment>
<evidence type="ECO:0000256" key="1">
    <source>
        <dbReference type="ARBA" id="ARBA00004141"/>
    </source>
</evidence>
<evidence type="ECO:0000256" key="2">
    <source>
        <dbReference type="ARBA" id="ARBA00009166"/>
    </source>
</evidence>
<dbReference type="Proteomes" id="UP000230423">
    <property type="component" value="Unassembled WGS sequence"/>
</dbReference>
<evidence type="ECO:0000256" key="4">
    <source>
        <dbReference type="ARBA" id="ARBA00022989"/>
    </source>
</evidence>
<dbReference type="PANTHER" id="PTHR22945">
    <property type="entry name" value="SERPENTINE RECEPTOR, CLASS D DELTA"/>
    <property type="match status" value="1"/>
</dbReference>
<organism evidence="7 8">
    <name type="scientific">Teladorsagia circumcincta</name>
    <name type="common">Brown stomach worm</name>
    <name type="synonym">Ostertagia circumcincta</name>
    <dbReference type="NCBI Taxonomy" id="45464"/>
    <lineage>
        <taxon>Eukaryota</taxon>
        <taxon>Metazoa</taxon>
        <taxon>Ecdysozoa</taxon>
        <taxon>Nematoda</taxon>
        <taxon>Chromadorea</taxon>
        <taxon>Rhabditida</taxon>
        <taxon>Rhabditina</taxon>
        <taxon>Rhabditomorpha</taxon>
        <taxon>Strongyloidea</taxon>
        <taxon>Trichostrongylidae</taxon>
        <taxon>Teladorsagia</taxon>
    </lineage>
</organism>
<evidence type="ECO:0000256" key="5">
    <source>
        <dbReference type="ARBA" id="ARBA00023136"/>
    </source>
</evidence>
<sequence>MESPNEFHKVLYSLYLAATMTGELRQIRDKHNYHRIPYPKDKPRIKLDLHRRRPARLKMIQFYAALLCSLVSFCFAYDNVVNVKLLLAKKFNYEMESECVSGHLNIFNWKAMLTILHMTLPVAPVYIAILILRRLTITMLRTERAMSEYSKLLHEQLLKALTIQACLPAFFLLAVSFCFAYDNVVNVKLLLAKKFNYEMESECVSGHLNIFNWKAMLTILHMTLPVAPVYIAILVLRKLTITMLRTERAMSEYSKHLHEQLLKALTIQACLPAFFLLADRQNHVPDSFAIRPMPMMSGPAKGRDCLNK</sequence>
<name>A0A2G9V1E4_TELCI</name>
<dbReference type="EMBL" id="KZ345062">
    <property type="protein sequence ID" value="PIO76308.1"/>
    <property type="molecule type" value="Genomic_DNA"/>
</dbReference>
<evidence type="ECO:0000313" key="7">
    <source>
        <dbReference type="EMBL" id="PIO76308.1"/>
    </source>
</evidence>
<evidence type="ECO:0000256" key="6">
    <source>
        <dbReference type="SAM" id="Phobius"/>
    </source>
</evidence>
<reference evidence="7 8" key="1">
    <citation type="submission" date="2015-09" db="EMBL/GenBank/DDBJ databases">
        <title>Draft genome of the parasitic nematode Teladorsagia circumcincta isolate WARC Sus (inbred).</title>
        <authorList>
            <person name="Mitreva M."/>
        </authorList>
    </citation>
    <scope>NUCLEOTIDE SEQUENCE [LARGE SCALE GENOMIC DNA]</scope>
    <source>
        <strain evidence="7 8">S</strain>
    </source>
</reference>
<evidence type="ECO:0008006" key="9">
    <source>
        <dbReference type="Google" id="ProtNLM"/>
    </source>
</evidence>
<feature type="transmembrane region" description="Helical" evidence="6">
    <location>
        <begin position="60"/>
        <end position="80"/>
    </location>
</feature>
<proteinExistence type="inferred from homology"/>
<accession>A0A2G9V1E4</accession>
<dbReference type="InterPro" id="IPR019421">
    <property type="entry name" value="7TM_GPCR_serpentine_rcpt_Srd"/>
</dbReference>
<evidence type="ECO:0000256" key="3">
    <source>
        <dbReference type="ARBA" id="ARBA00022692"/>
    </source>
</evidence>
<evidence type="ECO:0000313" key="8">
    <source>
        <dbReference type="Proteomes" id="UP000230423"/>
    </source>
</evidence>
<dbReference type="Pfam" id="PF10317">
    <property type="entry name" value="7TM_GPCR_Srd"/>
    <property type="match status" value="2"/>
</dbReference>
<gene>
    <name evidence="7" type="ORF">TELCIR_01617</name>
</gene>
<keyword evidence="8" id="KW-1185">Reference proteome</keyword>
<dbReference type="OrthoDB" id="5859769at2759"/>
<dbReference type="InterPro" id="IPR050920">
    <property type="entry name" value="Nematode_rcpt-like_delta"/>
</dbReference>